<keyword evidence="3" id="KW-0238">DNA-binding</keyword>
<evidence type="ECO:0000259" key="5">
    <source>
        <dbReference type="PROSITE" id="PS50931"/>
    </source>
</evidence>
<dbReference type="InterPro" id="IPR036390">
    <property type="entry name" value="WH_DNA-bd_sf"/>
</dbReference>
<dbReference type="PANTHER" id="PTHR30579:SF2">
    <property type="entry name" value="HTH-TYPE TRANSCRIPTIONAL REGULATOR ARGP"/>
    <property type="match status" value="1"/>
</dbReference>
<dbReference type="InterPro" id="IPR050176">
    <property type="entry name" value="LTTR"/>
</dbReference>
<dbReference type="GO" id="GO:0003700">
    <property type="term" value="F:DNA-binding transcription factor activity"/>
    <property type="evidence" value="ECO:0007669"/>
    <property type="project" value="InterPro"/>
</dbReference>
<accession>A0A367LT99</accession>
<proteinExistence type="inferred from homology"/>
<name>A0A367LT99_PSEAI</name>
<keyword evidence="4" id="KW-0804">Transcription</keyword>
<reference evidence="6 7" key="1">
    <citation type="submission" date="2018-07" db="EMBL/GenBank/DDBJ databases">
        <title>Mechanisms of high-level aminoglycoside resistance among Gram-negative pathogens in Brazil.</title>
        <authorList>
            <person name="Ballaben A.S."/>
            <person name="Darini A.L.C."/>
            <person name="Doi Y."/>
        </authorList>
    </citation>
    <scope>NUCLEOTIDE SEQUENCE [LARGE SCALE GENOMIC DNA]</scope>
    <source>
        <strain evidence="6 7">B2-305</strain>
    </source>
</reference>
<dbReference type="InterPro" id="IPR036388">
    <property type="entry name" value="WH-like_DNA-bd_sf"/>
</dbReference>
<feature type="non-terminal residue" evidence="6">
    <location>
        <position position="45"/>
    </location>
</feature>
<evidence type="ECO:0000256" key="3">
    <source>
        <dbReference type="ARBA" id="ARBA00023125"/>
    </source>
</evidence>
<dbReference type="Pfam" id="PF00126">
    <property type="entry name" value="HTH_1"/>
    <property type="match status" value="1"/>
</dbReference>
<dbReference type="EMBL" id="QORE01004262">
    <property type="protein sequence ID" value="RCI62896.1"/>
    <property type="molecule type" value="Genomic_DNA"/>
</dbReference>
<dbReference type="PANTHER" id="PTHR30579">
    <property type="entry name" value="TRANSCRIPTIONAL REGULATOR"/>
    <property type="match status" value="1"/>
</dbReference>
<comment type="similarity">
    <text evidence="1">Belongs to the LysR transcriptional regulatory family.</text>
</comment>
<evidence type="ECO:0000313" key="6">
    <source>
        <dbReference type="EMBL" id="RCI62896.1"/>
    </source>
</evidence>
<evidence type="ECO:0000313" key="7">
    <source>
        <dbReference type="Proteomes" id="UP000253594"/>
    </source>
</evidence>
<dbReference type="AlphaFoldDB" id="A0A367LT99"/>
<evidence type="ECO:0000256" key="4">
    <source>
        <dbReference type="ARBA" id="ARBA00023163"/>
    </source>
</evidence>
<dbReference type="GO" id="GO:0003677">
    <property type="term" value="F:DNA binding"/>
    <property type="evidence" value="ECO:0007669"/>
    <property type="project" value="UniProtKB-KW"/>
</dbReference>
<dbReference type="PROSITE" id="PS50931">
    <property type="entry name" value="HTH_LYSR"/>
    <property type="match status" value="1"/>
</dbReference>
<dbReference type="InterPro" id="IPR000847">
    <property type="entry name" value="LysR_HTH_N"/>
</dbReference>
<protein>
    <submittedName>
        <fullName evidence="6">LysR family transcriptional regulator</fullName>
    </submittedName>
</protein>
<evidence type="ECO:0000256" key="1">
    <source>
        <dbReference type="ARBA" id="ARBA00009437"/>
    </source>
</evidence>
<gene>
    <name evidence="6" type="ORF">DT376_45735</name>
</gene>
<comment type="caution">
    <text evidence="6">The sequence shown here is derived from an EMBL/GenBank/DDBJ whole genome shotgun (WGS) entry which is preliminary data.</text>
</comment>
<dbReference type="Proteomes" id="UP000253594">
    <property type="component" value="Unassembled WGS sequence"/>
</dbReference>
<keyword evidence="2" id="KW-0805">Transcription regulation</keyword>
<dbReference type="Gene3D" id="1.10.10.10">
    <property type="entry name" value="Winged helix-like DNA-binding domain superfamily/Winged helix DNA-binding domain"/>
    <property type="match status" value="1"/>
</dbReference>
<feature type="domain" description="HTH lysR-type" evidence="5">
    <location>
        <begin position="4"/>
        <end position="45"/>
    </location>
</feature>
<evidence type="ECO:0000256" key="2">
    <source>
        <dbReference type="ARBA" id="ARBA00023015"/>
    </source>
</evidence>
<dbReference type="SUPFAM" id="SSF46785">
    <property type="entry name" value="Winged helix' DNA-binding domain"/>
    <property type="match status" value="1"/>
</dbReference>
<organism evidence="6 7">
    <name type="scientific">Pseudomonas aeruginosa</name>
    <dbReference type="NCBI Taxonomy" id="287"/>
    <lineage>
        <taxon>Bacteria</taxon>
        <taxon>Pseudomonadati</taxon>
        <taxon>Pseudomonadota</taxon>
        <taxon>Gammaproteobacteria</taxon>
        <taxon>Pseudomonadales</taxon>
        <taxon>Pseudomonadaceae</taxon>
        <taxon>Pseudomonas</taxon>
    </lineage>
</organism>
<sequence length="45" mass="4848">MILFDYKLLAALAAVVEQGGFERAAQALGLSQSAVSQRIKLLEAR</sequence>